<dbReference type="InterPro" id="IPR049813">
    <property type="entry name" value="Elp-1-like_TD"/>
</dbReference>
<evidence type="ECO:0000256" key="5">
    <source>
        <dbReference type="ARBA" id="ARBA00022701"/>
    </source>
</evidence>
<keyword evidence="7" id="KW-0206">Cytoskeleton</keyword>
<dbReference type="GO" id="GO:0005874">
    <property type="term" value="C:microtubule"/>
    <property type="evidence" value="ECO:0007669"/>
    <property type="project" value="UniProtKB-KW"/>
</dbReference>
<dbReference type="PANTHER" id="PTHR13720">
    <property type="entry name" value="WD-40 REPEAT PROTEIN"/>
    <property type="match status" value="1"/>
</dbReference>
<feature type="region of interest" description="Disordered" evidence="9">
    <location>
        <begin position="70"/>
        <end position="203"/>
    </location>
</feature>
<sequence>MRIDGAIQESSDQSPTDDMLETEQESVRERVCDLEKKVLEQGDEIVCLRSTLADVLRRLAQLEGTRNAPTSLRVTQNNHASLQSGSLRYRSTNNSPESREAVRRVQSCTPTSLPQRRGVHYQSTGSLHSDSPSSSSVSPPPTPVPRGGNPTTNGGYHHHHIYQAGTPVTNGSSSGRGNLTKRWSSTGDFQNHHPSTPVTPTHSSRLTAKSLFNLHMRPQQNNGPVLKHGTRDAVYNEEEGTLKMYLRGRPVILYAPSDLVSNYDVTKVAAPPQQRLKLEWVYGYRGRDCRSNLYLLPTGEMLYFVAAVVVLYNVEEQNQRHYLGHTDDVKCMSIHPNKMLVATGQVAGHDSREGRPHVRVWNSVSLATLAVIGLGDFQGSVCCLSFSKADGGSLLCAVDEANDHNISVWDWQKGEKGQKITETKCSVDTVVAAEFHPLDRGCIVTCGKGHVSFWSLDAAGALYKRMGVFANRDKPKYVTCLAFTQTGDVLTGDSNGNIIVWPRGTNTISRLIPKVHEGPVFTLCVLKEGSIVSGGGKDGIIKQLDPDLQPSGYETRLAPHVGGVRTVTEGRGTQLLVGSTRNCVLAGSLELGFSPVVMGHTEELWALAAHPSLQQFVTSAWDCIIQLWDAVARSVVWSKDIGEQSQSATFSPDGQTIVVGCASGKWLLMDADSREVTASHTDGNEPIQVVSFSPNGELLALGSRDNNIYIYQVGDTPRRYNRIGRCTGHSSFITHLDWSTDSQHLRSNSGDYEILYWSAGLCRQVTQSSKMRDIEWASHNCTLSFTSVGIWPETADGTDVNACCVSRSKTLMATADDFAKVKLYAFPTIQPKSVCHTYSGHSSHVTNVTFLSDDTRLVSIGGKDTSVLQWRVV</sequence>
<feature type="domain" description="EML-like second beta-propeller" evidence="11">
    <location>
        <begin position="604"/>
        <end position="872"/>
    </location>
</feature>
<evidence type="ECO:0000256" key="7">
    <source>
        <dbReference type="ARBA" id="ARBA00023212"/>
    </source>
</evidence>
<keyword evidence="5" id="KW-0493">Microtubule</keyword>
<comment type="subcellular location">
    <subcellularLocation>
        <location evidence="1">Cytoplasm</location>
        <location evidence="1">Cytoskeleton</location>
    </subcellularLocation>
</comment>
<keyword evidence="6" id="KW-0677">Repeat</keyword>
<evidence type="ECO:0000256" key="2">
    <source>
        <dbReference type="ARBA" id="ARBA00006489"/>
    </source>
</evidence>
<feature type="compositionally biased region" description="Low complexity" evidence="9">
    <location>
        <begin position="123"/>
        <end position="137"/>
    </location>
</feature>
<evidence type="ECO:0000256" key="1">
    <source>
        <dbReference type="ARBA" id="ARBA00004245"/>
    </source>
</evidence>
<protein>
    <submittedName>
        <fullName evidence="12">Putative echinoderm microtubule-associated protein-like 1</fullName>
    </submittedName>
</protein>
<dbReference type="Pfam" id="PF23414">
    <property type="entry name" value="Beta-prop_EML_2"/>
    <property type="match status" value="1"/>
</dbReference>
<reference evidence="12" key="1">
    <citation type="journal article" date="2015" name="J. Med. Entomol.">
        <title>A Deep Insight Into the Sialotranscriptome of the Chagas Disease Vector, Panstrongylus megistus (Hemiptera: Heteroptera).</title>
        <authorList>
            <person name="Ribeiro J.M."/>
            <person name="Schwarz A."/>
            <person name="Francischetti I.M."/>
        </authorList>
    </citation>
    <scope>NUCLEOTIDE SEQUENCE</scope>
    <source>
        <tissue evidence="12">Salivary glands</tissue>
    </source>
</reference>
<feature type="repeat" description="WD" evidence="8">
    <location>
        <begin position="726"/>
        <end position="758"/>
    </location>
</feature>
<dbReference type="InterPro" id="IPR001680">
    <property type="entry name" value="WD40_rpt"/>
</dbReference>
<dbReference type="SUPFAM" id="SSF50998">
    <property type="entry name" value="Quinoprotein alcohol dehydrogenase-like"/>
    <property type="match status" value="2"/>
</dbReference>
<evidence type="ECO:0000256" key="9">
    <source>
        <dbReference type="SAM" id="MobiDB-lite"/>
    </source>
</evidence>
<dbReference type="GO" id="GO:0072686">
    <property type="term" value="C:mitotic spindle"/>
    <property type="evidence" value="ECO:0007669"/>
    <property type="project" value="TreeGrafter"/>
</dbReference>
<dbReference type="InterPro" id="IPR050630">
    <property type="entry name" value="WD_repeat_EMAP"/>
</dbReference>
<dbReference type="InterPro" id="IPR005108">
    <property type="entry name" value="HELP"/>
</dbReference>
<dbReference type="Pfam" id="PF03451">
    <property type="entry name" value="HELP"/>
    <property type="match status" value="1"/>
</dbReference>
<evidence type="ECO:0000259" key="11">
    <source>
        <dbReference type="Pfam" id="PF23414"/>
    </source>
</evidence>
<keyword evidence="3" id="KW-0963">Cytoplasm</keyword>
<dbReference type="Gene3D" id="2.130.10.10">
    <property type="entry name" value="YVTN repeat-like/Quinoprotein amine dehydrogenase"/>
    <property type="match status" value="2"/>
</dbReference>
<dbReference type="Pfam" id="PF23409">
    <property type="entry name" value="Beta-prop_EML"/>
    <property type="match status" value="1"/>
</dbReference>
<feature type="region of interest" description="Disordered" evidence="9">
    <location>
        <begin position="1"/>
        <end position="27"/>
    </location>
</feature>
<name>A0A069DXB9_9HEMI</name>
<feature type="repeat" description="WD" evidence="8">
    <location>
        <begin position="680"/>
        <end position="713"/>
    </location>
</feature>
<dbReference type="SMART" id="SM00320">
    <property type="entry name" value="WD40"/>
    <property type="match status" value="11"/>
</dbReference>
<organism evidence="12">
    <name type="scientific">Panstrongylus megistus</name>
    <dbReference type="NCBI Taxonomy" id="65343"/>
    <lineage>
        <taxon>Eukaryota</taxon>
        <taxon>Metazoa</taxon>
        <taxon>Ecdysozoa</taxon>
        <taxon>Arthropoda</taxon>
        <taxon>Hexapoda</taxon>
        <taxon>Insecta</taxon>
        <taxon>Pterygota</taxon>
        <taxon>Neoptera</taxon>
        <taxon>Paraneoptera</taxon>
        <taxon>Hemiptera</taxon>
        <taxon>Heteroptera</taxon>
        <taxon>Panheteroptera</taxon>
        <taxon>Cimicomorpha</taxon>
        <taxon>Reduviidae</taxon>
        <taxon>Triatominae</taxon>
        <taxon>Panstrongylus</taxon>
    </lineage>
</organism>
<dbReference type="EMBL" id="GBGD01000428">
    <property type="protein sequence ID" value="JAC88461.1"/>
    <property type="molecule type" value="mRNA"/>
</dbReference>
<feature type="compositionally biased region" description="Polar residues" evidence="9">
    <location>
        <begin position="70"/>
        <end position="96"/>
    </location>
</feature>
<dbReference type="PANTHER" id="PTHR13720:SF50">
    <property type="entry name" value="ECHINODERM MICROTUBULE-ASSOCIATED PROTEIN-LIKE 2"/>
    <property type="match status" value="1"/>
</dbReference>
<feature type="repeat" description="WD" evidence="8">
    <location>
        <begin position="838"/>
        <end position="873"/>
    </location>
</feature>
<accession>A0A069DXB9</accession>
<dbReference type="FunFam" id="2.130.10.10:FF:002220">
    <property type="entry name" value="EMAP-like 3"/>
    <property type="match status" value="1"/>
</dbReference>
<dbReference type="GO" id="GO:0008017">
    <property type="term" value="F:microtubule binding"/>
    <property type="evidence" value="ECO:0007669"/>
    <property type="project" value="TreeGrafter"/>
</dbReference>
<evidence type="ECO:0000256" key="8">
    <source>
        <dbReference type="PROSITE-ProRule" id="PRU00221"/>
    </source>
</evidence>
<evidence type="ECO:0000313" key="12">
    <source>
        <dbReference type="EMBL" id="JAC88461.1"/>
    </source>
</evidence>
<feature type="compositionally biased region" description="Polar residues" evidence="9">
    <location>
        <begin position="166"/>
        <end position="203"/>
    </location>
</feature>
<feature type="domain" description="EML-like first beta-propeller" evidence="10">
    <location>
        <begin position="318"/>
        <end position="587"/>
    </location>
</feature>
<proteinExistence type="evidence at transcript level"/>
<evidence type="ECO:0000256" key="3">
    <source>
        <dbReference type="ARBA" id="ARBA00022490"/>
    </source>
</evidence>
<feature type="compositionally biased region" description="Low complexity" evidence="9">
    <location>
        <begin position="145"/>
        <end position="155"/>
    </location>
</feature>
<dbReference type="InterPro" id="IPR055439">
    <property type="entry name" value="Beta-prop_EML_1st"/>
</dbReference>
<evidence type="ECO:0000256" key="6">
    <source>
        <dbReference type="ARBA" id="ARBA00022737"/>
    </source>
</evidence>
<evidence type="ECO:0000259" key="10">
    <source>
        <dbReference type="Pfam" id="PF23409"/>
    </source>
</evidence>
<dbReference type="AlphaFoldDB" id="A0A069DXB9"/>
<dbReference type="PROSITE" id="PS50082">
    <property type="entry name" value="WD_REPEATS_2"/>
    <property type="match status" value="4"/>
</dbReference>
<dbReference type="InterPro" id="IPR011047">
    <property type="entry name" value="Quinoprotein_ADH-like_sf"/>
</dbReference>
<dbReference type="InterPro" id="IPR015943">
    <property type="entry name" value="WD40/YVTN_repeat-like_dom_sf"/>
</dbReference>
<dbReference type="GO" id="GO:0000226">
    <property type="term" value="P:microtubule cytoskeleton organization"/>
    <property type="evidence" value="ECO:0007669"/>
    <property type="project" value="TreeGrafter"/>
</dbReference>
<dbReference type="PROSITE" id="PS50294">
    <property type="entry name" value="WD_REPEATS_REGION"/>
    <property type="match status" value="2"/>
</dbReference>
<dbReference type="CDD" id="cd21931">
    <property type="entry name" value="TD_EMAP-like"/>
    <property type="match status" value="1"/>
</dbReference>
<evidence type="ECO:0000256" key="4">
    <source>
        <dbReference type="ARBA" id="ARBA00022574"/>
    </source>
</evidence>
<dbReference type="FunFam" id="2.130.10.10:FF:000005">
    <property type="entry name" value="Putative echinoderm microtubule-associated protein-like 1"/>
    <property type="match status" value="1"/>
</dbReference>
<comment type="similarity">
    <text evidence="2">Belongs to the WD repeat EMAP family.</text>
</comment>
<feature type="repeat" description="WD" evidence="8">
    <location>
        <begin position="597"/>
        <end position="629"/>
    </location>
</feature>
<dbReference type="InterPro" id="IPR055442">
    <property type="entry name" value="Beta-prop_EML-like_2nd"/>
</dbReference>
<keyword evidence="4 8" id="KW-0853">WD repeat</keyword>